<proteinExistence type="predicted"/>
<keyword evidence="2" id="KW-1185">Reference proteome</keyword>
<protein>
    <submittedName>
        <fullName evidence="1">Uncharacterized protein</fullName>
    </submittedName>
</protein>
<evidence type="ECO:0000313" key="2">
    <source>
        <dbReference type="Proteomes" id="UP000188320"/>
    </source>
</evidence>
<dbReference type="Proteomes" id="UP000188320">
    <property type="component" value="Unassembled WGS sequence"/>
</dbReference>
<dbReference type="AlphaFoldDB" id="A0A1R1PNF3"/>
<name>A0A1R1PNF3_ZANCU</name>
<sequence length="110" mass="12004">MKFDTIHHLSRPIPTNPKSFNFATSASLAPSNRANSTTFARIPALTSACCRSNSSYSVFIYSIASLVGNAKNNEPTFTVSFLYWLPPSSPLLCNLRTAACASRSLLSWIL</sequence>
<dbReference type="EMBL" id="LSSK01000651">
    <property type="protein sequence ID" value="OMH82495.1"/>
    <property type="molecule type" value="Genomic_DNA"/>
</dbReference>
<reference evidence="2" key="1">
    <citation type="submission" date="2017-01" db="EMBL/GenBank/DDBJ databases">
        <authorList>
            <person name="Wang Y."/>
            <person name="White M."/>
            <person name="Kvist S."/>
            <person name="Moncalvo J.-M."/>
        </authorList>
    </citation>
    <scope>NUCLEOTIDE SEQUENCE [LARGE SCALE GENOMIC DNA]</scope>
    <source>
        <strain evidence="2">COL-18-3</strain>
    </source>
</reference>
<comment type="caution">
    <text evidence="1">The sequence shown here is derived from an EMBL/GenBank/DDBJ whole genome shotgun (WGS) entry which is preliminary data.</text>
</comment>
<accession>A0A1R1PNF3</accession>
<organism evidence="1 2">
    <name type="scientific">Zancudomyces culisetae</name>
    <name type="common">Gut fungus</name>
    <name type="synonym">Smittium culisetae</name>
    <dbReference type="NCBI Taxonomy" id="1213189"/>
    <lineage>
        <taxon>Eukaryota</taxon>
        <taxon>Fungi</taxon>
        <taxon>Fungi incertae sedis</taxon>
        <taxon>Zoopagomycota</taxon>
        <taxon>Kickxellomycotina</taxon>
        <taxon>Harpellomycetes</taxon>
        <taxon>Harpellales</taxon>
        <taxon>Legeriomycetaceae</taxon>
        <taxon>Zancudomyces</taxon>
    </lineage>
</organism>
<evidence type="ECO:0000313" key="1">
    <source>
        <dbReference type="EMBL" id="OMH82495.1"/>
    </source>
</evidence>
<gene>
    <name evidence="1" type="ORF">AX774_g4022</name>
</gene>